<proteinExistence type="predicted"/>
<dbReference type="SUPFAM" id="SSF54631">
    <property type="entry name" value="CBS-domain pair"/>
    <property type="match status" value="1"/>
</dbReference>
<accession>A0ABZ0W0S2</accession>
<dbReference type="Gene3D" id="3.10.580.10">
    <property type="entry name" value="CBS-domain"/>
    <property type="match status" value="1"/>
</dbReference>
<organism evidence="2 3">
    <name type="scientific">Niabella yanshanensis</name>
    <dbReference type="NCBI Taxonomy" id="577386"/>
    <lineage>
        <taxon>Bacteria</taxon>
        <taxon>Pseudomonadati</taxon>
        <taxon>Bacteroidota</taxon>
        <taxon>Chitinophagia</taxon>
        <taxon>Chitinophagales</taxon>
        <taxon>Chitinophagaceae</taxon>
        <taxon>Niabella</taxon>
    </lineage>
</organism>
<dbReference type="SMART" id="SM00116">
    <property type="entry name" value="CBS"/>
    <property type="match status" value="2"/>
</dbReference>
<dbReference type="InterPro" id="IPR046342">
    <property type="entry name" value="CBS_dom_sf"/>
</dbReference>
<dbReference type="Pfam" id="PF00571">
    <property type="entry name" value="CBS"/>
    <property type="match status" value="2"/>
</dbReference>
<name>A0ABZ0W0S2_9BACT</name>
<keyword evidence="3" id="KW-1185">Reference proteome</keyword>
<feature type="domain" description="CBS" evidence="1">
    <location>
        <begin position="10"/>
        <end position="57"/>
    </location>
</feature>
<dbReference type="Proteomes" id="UP001325680">
    <property type="component" value="Chromosome"/>
</dbReference>
<sequence>MLVTNLPFENLPQIKLSDKVYSVLRLMYQYQVQELAVTEGDEFIGIIKEETLLNTDESLAIKEIQHYLLKVSVNTGDHLLKAVSLAVASHLSILPVVDNTGKLTGTIETSHLLQDIADFLQINEPGALVVLEVDPQQYSFSEICRLVESNDAQITQLNTSRDPETGKMLITLKINKLEISDIVATFQRYEYHVKHYFGEELYTNELKSNYENLMSYLNV</sequence>
<gene>
    <name evidence="2" type="ORF">U0035_13950</name>
</gene>
<dbReference type="EMBL" id="CP139960">
    <property type="protein sequence ID" value="WQD36771.1"/>
    <property type="molecule type" value="Genomic_DNA"/>
</dbReference>
<evidence type="ECO:0000313" key="2">
    <source>
        <dbReference type="EMBL" id="WQD36771.1"/>
    </source>
</evidence>
<feature type="domain" description="CBS" evidence="1">
    <location>
        <begin position="69"/>
        <end position="117"/>
    </location>
</feature>
<dbReference type="RefSeq" id="WP_114790380.1">
    <property type="nucleotide sequence ID" value="NZ_CP139960.1"/>
</dbReference>
<dbReference type="InterPro" id="IPR000644">
    <property type="entry name" value="CBS_dom"/>
</dbReference>
<reference evidence="2 3" key="1">
    <citation type="submission" date="2023-12" db="EMBL/GenBank/DDBJ databases">
        <title>Genome sequencing and assembly of bacterial species from a model synthetic community.</title>
        <authorList>
            <person name="Hogle S.L."/>
        </authorList>
    </citation>
    <scope>NUCLEOTIDE SEQUENCE [LARGE SCALE GENOMIC DNA]</scope>
    <source>
        <strain evidence="2 3">HAMBI_3031</strain>
    </source>
</reference>
<evidence type="ECO:0000259" key="1">
    <source>
        <dbReference type="SMART" id="SM00116"/>
    </source>
</evidence>
<evidence type="ECO:0000313" key="3">
    <source>
        <dbReference type="Proteomes" id="UP001325680"/>
    </source>
</evidence>
<protein>
    <submittedName>
        <fullName evidence="2">CBS domain-containing protein</fullName>
    </submittedName>
</protein>